<proteinExistence type="predicted"/>
<feature type="domain" description="Secretion system C-terminal sorting" evidence="1">
    <location>
        <begin position="683"/>
        <end position="749"/>
    </location>
</feature>
<gene>
    <name evidence="2" type="ORF">MYP_4705</name>
</gene>
<dbReference type="InterPro" id="IPR059226">
    <property type="entry name" value="Choice_anch_Q_dom"/>
</dbReference>
<evidence type="ECO:0000313" key="3">
    <source>
        <dbReference type="Proteomes" id="UP000030185"/>
    </source>
</evidence>
<dbReference type="Gene3D" id="2.60.40.10">
    <property type="entry name" value="Immunoglobulins"/>
    <property type="match status" value="1"/>
</dbReference>
<evidence type="ECO:0000259" key="1">
    <source>
        <dbReference type="Pfam" id="PF18962"/>
    </source>
</evidence>
<dbReference type="STRING" id="153721.MYP_4705"/>
<dbReference type="AlphaFoldDB" id="A0A098LKI3"/>
<sequence length="755" mass="81461">MFALHSKATKITVTSEQDSIPGSLRFAIDHAQSGDTIIFSSELAGGKITLTKGALVINKALVIVGPGENNLRLSGNRQFAIFKITPNGNLNLSGVTITECSNKRFEGEPGGSIYNQGVLSARQILITKNEAGALFNLGTLTLLKSKIIDNYVVSDMYPGGSASLSNTGTATIDECTFDSNDGYNYFIGDGFGGIGNSGTMKITNSTISRNNGGIGNSGTLDLKNSTVSNNLRSGKGISGGGIVNDGILNMEYCTIAHNIASHQGGNSGSGIMNYDVLSVKGCIIAKNGPQWNYDVMKIYLEFNDGSYQNIYETLHLDVNNFPSATIIDLGYNFIGINDDQNFTATTNKMGNRFFPLDPLIGPFKNNGGSTETHALLEGSPCINGGLNSGAVTFDQRGVQRTRPDIGAYEFINLPAISITNPLNGATFTTQSDILIKAEFIEEAPLLIINNTSGYKKLKIGFDSTGLYQGSRNVLAGGNTKLEITLKDFNGNTEWNKLQIRPNGNGINQIPLSKYIPIGGIGNEFTTITIPLSDFKGIDFTKLTLLELPYSNNAKPYKIGIKKIEFTGGATPFLWFGGSQINNNFTGTGTGGDLYAYILPATSPEYISKVEFYKGTDKLGEDYTAPYSITWADAEEGEYNLTAIAFSDFGDTISSIPVQIKVEEQYYVTNSRSGILNSSGFSFYPNPVSGKITLSSEYNNAEILITDMNGTISHQGNYEHIDGREIDLSSLSPGVYFLKIEDQKKQINKVMKLVKI</sequence>
<dbReference type="Proteomes" id="UP000030185">
    <property type="component" value="Unassembled WGS sequence"/>
</dbReference>
<dbReference type="Pfam" id="PF17957">
    <property type="entry name" value="Big_7"/>
    <property type="match status" value="1"/>
</dbReference>
<dbReference type="NCBIfam" id="NF041518">
    <property type="entry name" value="choice_anch_Q"/>
    <property type="match status" value="1"/>
</dbReference>
<dbReference type="InterPro" id="IPR012334">
    <property type="entry name" value="Pectin_lyas_fold"/>
</dbReference>
<dbReference type="Pfam" id="PF18962">
    <property type="entry name" value="Por_Secre_tail"/>
    <property type="match status" value="1"/>
</dbReference>
<dbReference type="SUPFAM" id="SSF51126">
    <property type="entry name" value="Pectin lyase-like"/>
    <property type="match status" value="1"/>
</dbReference>
<dbReference type="NCBIfam" id="TIGR04183">
    <property type="entry name" value="Por_Secre_tail"/>
    <property type="match status" value="1"/>
</dbReference>
<dbReference type="InterPro" id="IPR026444">
    <property type="entry name" value="Secre_tail"/>
</dbReference>
<dbReference type="eggNOG" id="COG1506">
    <property type="taxonomic scope" value="Bacteria"/>
</dbReference>
<dbReference type="Gene3D" id="2.160.20.10">
    <property type="entry name" value="Single-stranded right-handed beta-helix, Pectin lyase-like"/>
    <property type="match status" value="1"/>
</dbReference>
<dbReference type="eggNOG" id="COG2931">
    <property type="taxonomic scope" value="Bacteria"/>
</dbReference>
<dbReference type="EMBL" id="BBLT01000013">
    <property type="protein sequence ID" value="GAL87475.1"/>
    <property type="molecule type" value="Genomic_DNA"/>
</dbReference>
<keyword evidence="3" id="KW-1185">Reference proteome</keyword>
<dbReference type="InterPro" id="IPR011050">
    <property type="entry name" value="Pectin_lyase_fold/virulence"/>
</dbReference>
<accession>A0A098LKI3</accession>
<evidence type="ECO:0000313" key="2">
    <source>
        <dbReference type="EMBL" id="GAL87475.1"/>
    </source>
</evidence>
<name>A0A098LKI3_9BACT</name>
<protein>
    <submittedName>
        <fullName evidence="2">Cadherin domain-containing protein</fullName>
    </submittedName>
</protein>
<organism evidence="2 3">
    <name type="scientific">Sporocytophaga myxococcoides</name>
    <dbReference type="NCBI Taxonomy" id="153721"/>
    <lineage>
        <taxon>Bacteria</taxon>
        <taxon>Pseudomonadati</taxon>
        <taxon>Bacteroidota</taxon>
        <taxon>Cytophagia</taxon>
        <taxon>Cytophagales</taxon>
        <taxon>Cytophagaceae</taxon>
        <taxon>Sporocytophaga</taxon>
    </lineage>
</organism>
<reference evidence="2 3" key="1">
    <citation type="submission" date="2014-09" db="EMBL/GenBank/DDBJ databases">
        <title>Sporocytophaga myxococcoides PG-01 genome sequencing.</title>
        <authorList>
            <person name="Liu L."/>
            <person name="Gao P.J."/>
            <person name="Chen G.J."/>
            <person name="Wang L.S."/>
        </authorList>
    </citation>
    <scope>NUCLEOTIDE SEQUENCE [LARGE SCALE GENOMIC DNA]</scope>
    <source>
        <strain evidence="2 3">PG-01</strain>
    </source>
</reference>
<comment type="caution">
    <text evidence="2">The sequence shown here is derived from an EMBL/GenBank/DDBJ whole genome shotgun (WGS) entry which is preliminary data.</text>
</comment>
<dbReference type="InterPro" id="IPR013783">
    <property type="entry name" value="Ig-like_fold"/>
</dbReference>